<accession>A0A7J8R1D7</accession>
<comment type="caution">
    <text evidence="1">The sequence shown here is derived from an EMBL/GenBank/DDBJ whole genome shotgun (WGS) entry which is preliminary data.</text>
</comment>
<sequence length="32" mass="3687">MESDFQALSIREKEEEELGDQSLSLFGWEILG</sequence>
<dbReference type="EMBL" id="JABFAC010000002">
    <property type="protein sequence ID" value="MBA0607172.1"/>
    <property type="molecule type" value="Genomic_DNA"/>
</dbReference>
<dbReference type="Proteomes" id="UP000593561">
    <property type="component" value="Unassembled WGS sequence"/>
</dbReference>
<keyword evidence="2" id="KW-1185">Reference proteome</keyword>
<proteinExistence type="predicted"/>
<name>A0A7J8R1D7_GOSDV</name>
<evidence type="ECO:0000313" key="2">
    <source>
        <dbReference type="Proteomes" id="UP000593561"/>
    </source>
</evidence>
<dbReference type="AlphaFoldDB" id="A0A7J8R1D7"/>
<gene>
    <name evidence="1" type="ORF">Godav_019514</name>
</gene>
<reference evidence="1 2" key="1">
    <citation type="journal article" date="2019" name="Genome Biol. Evol.">
        <title>Insights into the evolution of the New World diploid cottons (Gossypium, subgenus Houzingenia) based on genome sequencing.</title>
        <authorList>
            <person name="Grover C.E."/>
            <person name="Arick M.A. 2nd"/>
            <person name="Thrash A."/>
            <person name="Conover J.L."/>
            <person name="Sanders W.S."/>
            <person name="Peterson D.G."/>
            <person name="Frelichowski J.E."/>
            <person name="Scheffler J.A."/>
            <person name="Scheffler B.E."/>
            <person name="Wendel J.F."/>
        </authorList>
    </citation>
    <scope>NUCLEOTIDE SEQUENCE [LARGE SCALE GENOMIC DNA]</scope>
    <source>
        <strain evidence="1">27</strain>
        <tissue evidence="1">Leaf</tissue>
    </source>
</reference>
<evidence type="ECO:0000313" key="1">
    <source>
        <dbReference type="EMBL" id="MBA0607172.1"/>
    </source>
</evidence>
<protein>
    <submittedName>
        <fullName evidence="1">Uncharacterized protein</fullName>
    </submittedName>
</protein>
<organism evidence="1 2">
    <name type="scientific">Gossypium davidsonii</name>
    <name type="common">Davidson's cotton</name>
    <name type="synonym">Gossypium klotzschianum subsp. davidsonii</name>
    <dbReference type="NCBI Taxonomy" id="34287"/>
    <lineage>
        <taxon>Eukaryota</taxon>
        <taxon>Viridiplantae</taxon>
        <taxon>Streptophyta</taxon>
        <taxon>Embryophyta</taxon>
        <taxon>Tracheophyta</taxon>
        <taxon>Spermatophyta</taxon>
        <taxon>Magnoliopsida</taxon>
        <taxon>eudicotyledons</taxon>
        <taxon>Gunneridae</taxon>
        <taxon>Pentapetalae</taxon>
        <taxon>rosids</taxon>
        <taxon>malvids</taxon>
        <taxon>Malvales</taxon>
        <taxon>Malvaceae</taxon>
        <taxon>Malvoideae</taxon>
        <taxon>Gossypium</taxon>
    </lineage>
</organism>